<dbReference type="SUPFAM" id="SSF53067">
    <property type="entry name" value="Actin-like ATPase domain"/>
    <property type="match status" value="1"/>
</dbReference>
<evidence type="ECO:0000313" key="2">
    <source>
        <dbReference type="EMBL" id="QOY37131.1"/>
    </source>
</evidence>
<dbReference type="CDD" id="cd24068">
    <property type="entry name" value="ASKHA_NBD_ROK_FnNanK-like"/>
    <property type="match status" value="1"/>
</dbReference>
<dbReference type="InterPro" id="IPR000600">
    <property type="entry name" value="ROK"/>
</dbReference>
<organism evidence="2 3">
    <name type="scientific">Anaerobacillus isosaccharinicus</name>
    <dbReference type="NCBI Taxonomy" id="1532552"/>
    <lineage>
        <taxon>Bacteria</taxon>
        <taxon>Bacillati</taxon>
        <taxon>Bacillota</taxon>
        <taxon>Bacilli</taxon>
        <taxon>Bacillales</taxon>
        <taxon>Bacillaceae</taxon>
        <taxon>Anaerobacillus</taxon>
    </lineage>
</organism>
<protein>
    <submittedName>
        <fullName evidence="2">ROK family protein</fullName>
    </submittedName>
</protein>
<dbReference type="RefSeq" id="WP_182080426.1">
    <property type="nucleotide sequence ID" value="NZ_CP063356.2"/>
</dbReference>
<dbReference type="PANTHER" id="PTHR18964:SF149">
    <property type="entry name" value="BIFUNCTIONAL UDP-N-ACETYLGLUCOSAMINE 2-EPIMERASE_N-ACETYLMANNOSAMINE KINASE"/>
    <property type="match status" value="1"/>
</dbReference>
<name>A0A7S7RCN3_9BACI</name>
<dbReference type="PANTHER" id="PTHR18964">
    <property type="entry name" value="ROK (REPRESSOR, ORF, KINASE) FAMILY"/>
    <property type="match status" value="1"/>
</dbReference>
<sequence>MEYSIGVDIGGTKILAGIVSRGGEVLYKQKVPTPKMGRNDILQELKELIENLTQWASLNDITLQGIGIGTAGQVNPFEGKILSGTANINNWGDIYLQQEVNSYSDLPVYVDNDVNVLTLAEAELGAAKGYHEVLCLALGTGVGGGIISKGELLRGAWGGAAELGHMTINFDGEQCNCGFRGCLETYASGPWIAKRMNDLRNAVKGNKEAVVSLTSEEVFRFYHLGDPFATKVVQTMIRGLATGVVNLIHIFNPQIVVLGGGVMYDGQWIIDLVKQEIQSLGIRTLVDDVKIELSNLSNDSGLIGAALQTWVNGR</sequence>
<dbReference type="EMBL" id="CP063356">
    <property type="protein sequence ID" value="QOY37131.1"/>
    <property type="molecule type" value="Genomic_DNA"/>
</dbReference>
<evidence type="ECO:0000256" key="1">
    <source>
        <dbReference type="ARBA" id="ARBA00006479"/>
    </source>
</evidence>
<proteinExistence type="inferred from homology"/>
<accession>A0A7S7RCN3</accession>
<dbReference type="Proteomes" id="UP000180175">
    <property type="component" value="Chromosome"/>
</dbReference>
<gene>
    <name evidence="2" type="ORF">AWH56_005675</name>
</gene>
<dbReference type="AlphaFoldDB" id="A0A7S7RCN3"/>
<keyword evidence="3" id="KW-1185">Reference proteome</keyword>
<dbReference type="InterPro" id="IPR043129">
    <property type="entry name" value="ATPase_NBD"/>
</dbReference>
<reference evidence="2 3" key="1">
    <citation type="journal article" date="2017" name="Genome Announc.">
        <title>Draft Genome Sequences of Four Alkaliphilic Bacteria Belonging to the Anaerobacillus Genus.</title>
        <authorList>
            <person name="Bassil N.M."/>
            <person name="Lloyd J.R."/>
        </authorList>
    </citation>
    <scope>NUCLEOTIDE SEQUENCE [LARGE SCALE GENOMIC DNA]</scope>
    <source>
        <strain evidence="2 3">NB2006</strain>
    </source>
</reference>
<dbReference type="InterPro" id="IPR049874">
    <property type="entry name" value="ROK_cs"/>
</dbReference>
<dbReference type="Gene3D" id="3.30.420.40">
    <property type="match status" value="2"/>
</dbReference>
<dbReference type="KEGG" id="aia:AWH56_005675"/>
<dbReference type="PROSITE" id="PS01125">
    <property type="entry name" value="ROK"/>
    <property type="match status" value="1"/>
</dbReference>
<evidence type="ECO:0000313" key="3">
    <source>
        <dbReference type="Proteomes" id="UP000180175"/>
    </source>
</evidence>
<comment type="similarity">
    <text evidence="1">Belongs to the ROK (NagC/XylR) family.</text>
</comment>
<dbReference type="Pfam" id="PF00480">
    <property type="entry name" value="ROK"/>
    <property type="match status" value="1"/>
</dbReference>
<reference evidence="2 3" key="2">
    <citation type="journal article" date="2019" name="Int. J. Syst. Evol. Microbiol.">
        <title>Anaerobacillus isosaccharinicus sp. nov., an alkaliphilic bacterium which degrades isosaccharinic acid.</title>
        <authorList>
            <person name="Bassil N.M."/>
            <person name="Lloyd J.R."/>
        </authorList>
    </citation>
    <scope>NUCLEOTIDE SEQUENCE [LARGE SCALE GENOMIC DNA]</scope>
    <source>
        <strain evidence="2 3">NB2006</strain>
    </source>
</reference>